<dbReference type="InterPro" id="IPR042279">
    <property type="entry name" value="Pep_M60_3"/>
</dbReference>
<keyword evidence="4" id="KW-1185">Reference proteome</keyword>
<gene>
    <name evidence="3" type="ORF">EOD39_16427</name>
</gene>
<dbReference type="SUPFAM" id="SSF52317">
    <property type="entry name" value="Class I glutamine amidotransferase-like"/>
    <property type="match status" value="2"/>
</dbReference>
<feature type="domain" description="Peptidase M60" evidence="2">
    <location>
        <begin position="519"/>
        <end position="818"/>
    </location>
</feature>
<dbReference type="InterPro" id="IPR051244">
    <property type="entry name" value="TCAF"/>
</dbReference>
<evidence type="ECO:0000256" key="1">
    <source>
        <dbReference type="ARBA" id="ARBA00009770"/>
    </source>
</evidence>
<comment type="similarity">
    <text evidence="1">Belongs to the TCAF family.</text>
</comment>
<organism evidence="3 4">
    <name type="scientific">Acipenser ruthenus</name>
    <name type="common">Sterlet sturgeon</name>
    <dbReference type="NCBI Taxonomy" id="7906"/>
    <lineage>
        <taxon>Eukaryota</taxon>
        <taxon>Metazoa</taxon>
        <taxon>Chordata</taxon>
        <taxon>Craniata</taxon>
        <taxon>Vertebrata</taxon>
        <taxon>Euteleostomi</taxon>
        <taxon>Actinopterygii</taxon>
        <taxon>Chondrostei</taxon>
        <taxon>Acipenseriformes</taxon>
        <taxon>Acipenseridae</taxon>
        <taxon>Acipenser</taxon>
    </lineage>
</organism>
<dbReference type="InterPro" id="IPR031161">
    <property type="entry name" value="Peptidase_M60_dom"/>
</dbReference>
<dbReference type="Pfam" id="PF17291">
    <property type="entry name" value="M60-like_N"/>
    <property type="match status" value="1"/>
</dbReference>
<proteinExistence type="inferred from homology"/>
<comment type="caution">
    <text evidence="3">The sequence shown here is derived from an EMBL/GenBank/DDBJ whole genome shotgun (WGS) entry which is preliminary data.</text>
</comment>
<dbReference type="AlphaFoldDB" id="A0A444V5S8"/>
<dbReference type="GO" id="GO:0005886">
    <property type="term" value="C:plasma membrane"/>
    <property type="evidence" value="ECO:0007669"/>
    <property type="project" value="TreeGrafter"/>
</dbReference>
<dbReference type="Gene3D" id="3.40.390.80">
    <property type="entry name" value="Peptidase M60, enhancin-like domain 2"/>
    <property type="match status" value="1"/>
</dbReference>
<dbReference type="Gene3D" id="1.10.390.30">
    <property type="entry name" value="Peptidase M60, enhancin-like domain 3"/>
    <property type="match status" value="1"/>
</dbReference>
<dbReference type="PANTHER" id="PTHR15730">
    <property type="entry name" value="EXPERIMENTAL AUTOIMMUNE PROSTATITIS ANTIGEN 2-RELATED"/>
    <property type="match status" value="1"/>
</dbReference>
<reference evidence="3 4" key="1">
    <citation type="submission" date="2019-01" db="EMBL/GenBank/DDBJ databases">
        <title>Draft Genome and Complete Hox-Cluster Characterization of the Sterlet Sturgeon (Acipenser ruthenus).</title>
        <authorList>
            <person name="Wei Q."/>
        </authorList>
    </citation>
    <scope>NUCLEOTIDE SEQUENCE [LARGE SCALE GENOMIC DNA]</scope>
    <source>
        <strain evidence="3">WHYD16114868_AA</strain>
        <tissue evidence="3">Blood</tissue>
    </source>
</reference>
<accession>A0A444V5S8</accession>
<evidence type="ECO:0000259" key="2">
    <source>
        <dbReference type="PROSITE" id="PS51723"/>
    </source>
</evidence>
<dbReference type="Pfam" id="PF13402">
    <property type="entry name" value="Peptidase_M60"/>
    <property type="match status" value="1"/>
</dbReference>
<dbReference type="InterPro" id="IPR035423">
    <property type="entry name" value="M60-like_N"/>
</dbReference>
<dbReference type="EMBL" id="SCEB01002072">
    <property type="protein sequence ID" value="RXM95819.1"/>
    <property type="molecule type" value="Genomic_DNA"/>
</dbReference>
<dbReference type="FunFam" id="3.40.390.80:FF:000001">
    <property type="entry name" value="TRPM8 channel-associated factor 1"/>
    <property type="match status" value="1"/>
</dbReference>
<sequence>MDCKAAYASLVEGLECFDFTGDSVPGRLVLIGGDAFPVAMTTNGDVLIAASRYGKGRMVVLSHEAYMKDPRFAKFIRNAVNWLKPSPGALVGVHSSLDSLATELSSTGTKVKLSKDYNAGMGVYCMDAYVDTQVAELVSFVKQGGGLLIGGQAWHWSYLHQTEDVFFSFNGNKITSVAGVYFTAEYGQTIVCPVRSEIPRSWLAVPNPRGVNHTTDYMRSLLNGVNDFNLECSSYPSHLLVHGPLAFSIAFDENQKIFVAGARYGKGRVIVVSHETYMSHPPIKTFILNAIRWLDAGKEGKIGLGKNLNDLCDLLKQEQFPCKFSDIKEECSVYCCQAYDDDQAENICEFVAEGGGLFIGGQAWYWAYNHAVAEYPGNKILNKLGISILGASIQNKMYKAPKAEDFEHFYHFRKALPKFVNHILGLKPLEEPESGWWKKLELDCRSFLEMKAYDSHAYTSIRQLLTDLVNRAGIPEFVTGSPIKTIESRFLLNLAGALSDTQPASARKLQVNGTNGGAEAWRSTGLSASPGQNVIIEVPSTLVSVGWQVQIGCQTDDLSNLEELRRPAVVTRRFAIDKERNPVSSLWGGLIYIIVPEGSRIGLVWITVEGAERSPYFIGGKTCPVEWVESIRYYPAPWAELEFENIILTVPSKHIRSMDDPHSLELLWNRIMKAVAELAATPGKFARPERIVADVQISAGWMHSGYPIMIQWGGIQDILDLQYIKANGTWGPIHELGHNQQKAAWNFPPYTGEATNNLWSVYVHEMVLDIPRHKAHSALAAEQRKATIQQYLCNGAKLEEWTVWTCLETYLQLQEGFGWEPFIKLFSEYQSKPGLSSNNTDKMLLWAERFSQQVQKNLFPFFKAWGWPVKESSLPEWSHNPMLKYT</sequence>
<dbReference type="InterPro" id="IPR029062">
    <property type="entry name" value="Class_I_gatase-like"/>
</dbReference>
<dbReference type="PROSITE" id="PS51723">
    <property type="entry name" value="PEPTIDASE_M60"/>
    <property type="match status" value="1"/>
</dbReference>
<evidence type="ECO:0000313" key="4">
    <source>
        <dbReference type="Proteomes" id="UP000289886"/>
    </source>
</evidence>
<evidence type="ECO:0000313" key="3">
    <source>
        <dbReference type="EMBL" id="RXM95819.1"/>
    </source>
</evidence>
<dbReference type="GO" id="GO:0090314">
    <property type="term" value="P:positive regulation of protein targeting to membrane"/>
    <property type="evidence" value="ECO:0007669"/>
    <property type="project" value="TreeGrafter"/>
</dbReference>
<dbReference type="GO" id="GO:0044325">
    <property type="term" value="F:transmembrane transporter binding"/>
    <property type="evidence" value="ECO:0007669"/>
    <property type="project" value="TreeGrafter"/>
</dbReference>
<dbReference type="PANTHER" id="PTHR15730:SF5">
    <property type="entry name" value="SI:CH211-210B2.2-RELATED"/>
    <property type="match status" value="1"/>
</dbReference>
<protein>
    <submittedName>
        <fullName evidence="3">TRPM8 channel-associated factor-like</fullName>
    </submittedName>
</protein>
<name>A0A444V5S8_ACIRT</name>
<dbReference type="Proteomes" id="UP000289886">
    <property type="component" value="Unassembled WGS sequence"/>
</dbReference>
<dbReference type="SMART" id="SM01276">
    <property type="entry name" value="M60-like"/>
    <property type="match status" value="1"/>
</dbReference>